<dbReference type="RefSeq" id="WP_015635958.1">
    <property type="nucleotide sequence ID" value="NC_021237.1"/>
</dbReference>
<dbReference type="GO" id="GO:0016787">
    <property type="term" value="F:hydrolase activity"/>
    <property type="evidence" value="ECO:0007669"/>
    <property type="project" value="UniProtKB-KW"/>
</dbReference>
<dbReference type="GeneID" id="57476521"/>
<dbReference type="Gene3D" id="3.40.50.1820">
    <property type="entry name" value="alpha/beta hydrolase"/>
    <property type="match status" value="1"/>
</dbReference>
<dbReference type="Pfam" id="PF00975">
    <property type="entry name" value="Thioesterase"/>
    <property type="match status" value="1"/>
</dbReference>
<evidence type="ECO:0000256" key="2">
    <source>
        <dbReference type="ARBA" id="ARBA00022801"/>
    </source>
</evidence>
<dbReference type="EC" id="3.1.2.-" evidence="4"/>
<organism evidence="4 5">
    <name type="scientific">Pseudomonas protegens (strain DSM 19095 / LMG 27888 / CFBP 6595 / CHA0)</name>
    <dbReference type="NCBI Taxonomy" id="1124983"/>
    <lineage>
        <taxon>Bacteria</taxon>
        <taxon>Pseudomonadati</taxon>
        <taxon>Pseudomonadota</taxon>
        <taxon>Gammaproteobacteria</taxon>
        <taxon>Pseudomonadales</taxon>
        <taxon>Pseudomonadaceae</taxon>
        <taxon>Pseudomonas</taxon>
    </lineage>
</organism>
<dbReference type="InterPro" id="IPR020802">
    <property type="entry name" value="TesA-like"/>
</dbReference>
<dbReference type="InterPro" id="IPR029058">
    <property type="entry name" value="AB_hydrolase_fold"/>
</dbReference>
<dbReference type="GO" id="GO:0008610">
    <property type="term" value="P:lipid biosynthetic process"/>
    <property type="evidence" value="ECO:0007669"/>
    <property type="project" value="TreeGrafter"/>
</dbReference>
<dbReference type="InterPro" id="IPR001031">
    <property type="entry name" value="Thioesterase"/>
</dbReference>
<dbReference type="InterPro" id="IPR012223">
    <property type="entry name" value="TEII"/>
</dbReference>
<dbReference type="PANTHER" id="PTHR11487:SF0">
    <property type="entry name" value="S-ACYL FATTY ACID SYNTHASE THIOESTERASE, MEDIUM CHAIN"/>
    <property type="match status" value="1"/>
</dbReference>
<proteinExistence type="inferred from homology"/>
<protein>
    <submittedName>
        <fullName evidence="4">Putative cadicidin biosynthesis thioesterase</fullName>
        <ecNumber evidence="4">3.1.2.-</ecNumber>
    </submittedName>
</protein>
<evidence type="ECO:0000259" key="3">
    <source>
        <dbReference type="SMART" id="SM00824"/>
    </source>
</evidence>
<reference evidence="5" key="1">
    <citation type="journal article" date="2014" name="Genome Announc.">
        <title>Full-genome sequence of the plant growth-promoting bacterium Pseudomonas protegens CHA0.</title>
        <authorList>
            <person name="Jousset A."/>
            <person name="Schuldes J."/>
            <person name="Keel C."/>
            <person name="Maurhofer M."/>
            <person name="Daniel R."/>
            <person name="Scheu S."/>
            <person name="Thuermer A."/>
        </authorList>
    </citation>
    <scope>NUCLEOTIDE SEQUENCE [LARGE SCALE GENOMIC DNA]</scope>
    <source>
        <strain evidence="5">DSM 19095 / LMG 27888 / CFBP 6595 / CHA0</strain>
    </source>
</reference>
<dbReference type="SMART" id="SM00824">
    <property type="entry name" value="PKS_TE"/>
    <property type="match status" value="1"/>
</dbReference>
<dbReference type="PANTHER" id="PTHR11487">
    <property type="entry name" value="THIOESTERASE"/>
    <property type="match status" value="1"/>
</dbReference>
<accession>A0A2C9ENX0</accession>
<evidence type="ECO:0000313" key="5">
    <source>
        <dbReference type="Proteomes" id="UP000013940"/>
    </source>
</evidence>
<evidence type="ECO:0000313" key="4">
    <source>
        <dbReference type="EMBL" id="AGL85299.1"/>
    </source>
</evidence>
<dbReference type="HOGENOM" id="CLU_070456_1_2_6"/>
<keyword evidence="2 4" id="KW-0378">Hydrolase</keyword>
<dbReference type="SUPFAM" id="SSF53474">
    <property type="entry name" value="alpha/beta-Hydrolases"/>
    <property type="match status" value="1"/>
</dbReference>
<sequence length="259" mass="28918">MRKVPSAWLRRYPQPQPPRCRLVCLPHAGGSASFFNDWRGQLPADVELVSVQYPGREERLSESWPGSLEWMAGTITRALSDLVDRPLVLFGHSMGAALAYEVAARMQQQGSAPQRLIVSAHPAPHRQRSGELHLGPDEDLLANVRRLSDGAPSPLDDPALRDLYLPALRNDYRLIECYRGAPGRALDLPLSVCLGARDTEVDQDEAYAWAEVSAQVTDFQAFPGGHFYLREQQAELLRHLTRLLAGHGEQPWQCWPSTP</sequence>
<evidence type="ECO:0000256" key="1">
    <source>
        <dbReference type="ARBA" id="ARBA00007169"/>
    </source>
</evidence>
<dbReference type="AlphaFoldDB" id="A0A2C9ENX0"/>
<gene>
    <name evidence="4" type="ORF">PFLCHA0_c35310</name>
</gene>
<dbReference type="EMBL" id="CP003190">
    <property type="protein sequence ID" value="AGL85299.1"/>
    <property type="molecule type" value="Genomic_DNA"/>
</dbReference>
<comment type="similarity">
    <text evidence="1">Belongs to the thioesterase family.</text>
</comment>
<dbReference type="eggNOG" id="COG3208">
    <property type="taxonomic scope" value="Bacteria"/>
</dbReference>
<dbReference type="Proteomes" id="UP000013940">
    <property type="component" value="Chromosome"/>
</dbReference>
<name>A0A2C9ENX0_PSEPH</name>
<dbReference type="KEGG" id="pprc:PFLCHA0_c35310"/>
<feature type="domain" description="Thioesterase TesA-like" evidence="3">
    <location>
        <begin position="23"/>
        <end position="244"/>
    </location>
</feature>